<sequence>MTRELREQDAGCAIAQAAAVVGEWWSLLIVREVTRGRYRFDDLHAELGISRRVLAERLKHLLDHGVLERRPYQQRPTRYEYRLTAAGHALAPLLAGLQDWGERFLLGDGTPTTAPTETETARLHALPGTPIPHPLLLRAANGDDVDVVAPDARATVVLAGDAFAGGDPGAFAEAGVALRGVTTREPGEQALRGVTTQGLDEEAFPVLSDAELTLCAALGLPTFRTGHTLHLKPVVIVADAHRTIRHVLYPVTDATAAMKEALRLAAGVTSRFVR</sequence>
<dbReference type="Gene3D" id="3.40.30.10">
    <property type="entry name" value="Glutaredoxin"/>
    <property type="match status" value="1"/>
</dbReference>
<evidence type="ECO:0000313" key="6">
    <source>
        <dbReference type="Proteomes" id="UP001589568"/>
    </source>
</evidence>
<dbReference type="Proteomes" id="UP001589568">
    <property type="component" value="Unassembled WGS sequence"/>
</dbReference>
<proteinExistence type="predicted"/>
<dbReference type="InterPro" id="IPR002577">
    <property type="entry name" value="HTH_HxlR"/>
</dbReference>
<evidence type="ECO:0000313" key="5">
    <source>
        <dbReference type="EMBL" id="MFB9477678.1"/>
    </source>
</evidence>
<comment type="caution">
    <text evidence="5">The sequence shown here is derived from an EMBL/GenBank/DDBJ whole genome shotgun (WGS) entry which is preliminary data.</text>
</comment>
<dbReference type="PANTHER" id="PTHR33204">
    <property type="entry name" value="TRANSCRIPTIONAL REGULATOR, MARR FAMILY"/>
    <property type="match status" value="1"/>
</dbReference>
<accession>A0ABV5P539</accession>
<dbReference type="Gene3D" id="1.10.10.10">
    <property type="entry name" value="Winged helix-like DNA-binding domain superfamily/Winged helix DNA-binding domain"/>
    <property type="match status" value="1"/>
</dbReference>
<keyword evidence="2" id="KW-0238">DNA-binding</keyword>
<dbReference type="RefSeq" id="WP_364382752.1">
    <property type="nucleotide sequence ID" value="NZ_JBHMCF010000066.1"/>
</dbReference>
<keyword evidence="3" id="KW-0804">Transcription</keyword>
<keyword evidence="6" id="KW-1185">Reference proteome</keyword>
<dbReference type="PROSITE" id="PS51118">
    <property type="entry name" value="HTH_HXLR"/>
    <property type="match status" value="1"/>
</dbReference>
<evidence type="ECO:0000256" key="1">
    <source>
        <dbReference type="ARBA" id="ARBA00023015"/>
    </source>
</evidence>
<dbReference type="SUPFAM" id="SSF46785">
    <property type="entry name" value="Winged helix' DNA-binding domain"/>
    <property type="match status" value="1"/>
</dbReference>
<dbReference type="Pfam" id="PF01638">
    <property type="entry name" value="HxlR"/>
    <property type="match status" value="1"/>
</dbReference>
<gene>
    <name evidence="5" type="ORF">ACFFR3_49965</name>
</gene>
<dbReference type="PANTHER" id="PTHR33204:SF18">
    <property type="entry name" value="TRANSCRIPTIONAL REGULATORY PROTEIN"/>
    <property type="match status" value="1"/>
</dbReference>
<keyword evidence="1" id="KW-0805">Transcription regulation</keyword>
<dbReference type="InterPro" id="IPR036388">
    <property type="entry name" value="WH-like_DNA-bd_sf"/>
</dbReference>
<evidence type="ECO:0000256" key="3">
    <source>
        <dbReference type="ARBA" id="ARBA00023163"/>
    </source>
</evidence>
<protein>
    <submittedName>
        <fullName evidence="5">Winged helix-turn-helix transcriptional regulator</fullName>
    </submittedName>
</protein>
<reference evidence="5 6" key="1">
    <citation type="submission" date="2024-09" db="EMBL/GenBank/DDBJ databases">
        <authorList>
            <person name="Sun Q."/>
            <person name="Mori K."/>
        </authorList>
    </citation>
    <scope>NUCLEOTIDE SEQUENCE [LARGE SCALE GENOMIC DNA]</scope>
    <source>
        <strain evidence="5 6">JCM 3324</strain>
    </source>
</reference>
<evidence type="ECO:0000259" key="4">
    <source>
        <dbReference type="PROSITE" id="PS51118"/>
    </source>
</evidence>
<evidence type="ECO:0000256" key="2">
    <source>
        <dbReference type="ARBA" id="ARBA00023125"/>
    </source>
</evidence>
<feature type="domain" description="HTH hxlR-type" evidence="4">
    <location>
        <begin position="12"/>
        <end position="109"/>
    </location>
</feature>
<organism evidence="5 6">
    <name type="scientific">Nonomuraea salmonea</name>
    <dbReference type="NCBI Taxonomy" id="46181"/>
    <lineage>
        <taxon>Bacteria</taxon>
        <taxon>Bacillati</taxon>
        <taxon>Actinomycetota</taxon>
        <taxon>Actinomycetes</taxon>
        <taxon>Streptosporangiales</taxon>
        <taxon>Streptosporangiaceae</taxon>
        <taxon>Nonomuraea</taxon>
    </lineage>
</organism>
<dbReference type="EMBL" id="JBHMCF010000066">
    <property type="protein sequence ID" value="MFB9477678.1"/>
    <property type="molecule type" value="Genomic_DNA"/>
</dbReference>
<dbReference type="SUPFAM" id="SSF52833">
    <property type="entry name" value="Thioredoxin-like"/>
    <property type="match status" value="1"/>
</dbReference>
<dbReference type="InterPro" id="IPR036390">
    <property type="entry name" value="WH_DNA-bd_sf"/>
</dbReference>
<name>A0ABV5P539_9ACTN</name>
<dbReference type="InterPro" id="IPR036249">
    <property type="entry name" value="Thioredoxin-like_sf"/>
</dbReference>